<evidence type="ECO:0000256" key="7">
    <source>
        <dbReference type="ARBA" id="ARBA00048741"/>
    </source>
</evidence>
<comment type="caution">
    <text evidence="12">The sequence shown here is derived from an EMBL/GenBank/DDBJ whole genome shotgun (WGS) entry which is preliminary data.</text>
</comment>
<dbReference type="InterPro" id="IPR014729">
    <property type="entry name" value="Rossmann-like_a/b/a_fold"/>
</dbReference>
<dbReference type="InterPro" id="IPR029055">
    <property type="entry name" value="Ntn_hydrolases_N"/>
</dbReference>
<evidence type="ECO:0000256" key="2">
    <source>
        <dbReference type="ARBA" id="ARBA00005752"/>
    </source>
</evidence>
<feature type="active site" description="For GATase activity" evidence="8">
    <location>
        <position position="2"/>
    </location>
</feature>
<dbReference type="EC" id="6.3.5.4" evidence="3"/>
<dbReference type="InterPro" id="IPR006426">
    <property type="entry name" value="Asn_synth_AEB"/>
</dbReference>
<dbReference type="PIRSF" id="PIRSF001589">
    <property type="entry name" value="Asn_synthetase_glu-h"/>
    <property type="match status" value="1"/>
</dbReference>
<comment type="catalytic activity">
    <reaction evidence="7">
        <text>L-aspartate + L-glutamine + ATP + H2O = L-asparagine + L-glutamate + AMP + diphosphate + H(+)</text>
        <dbReference type="Rhea" id="RHEA:12228"/>
        <dbReference type="ChEBI" id="CHEBI:15377"/>
        <dbReference type="ChEBI" id="CHEBI:15378"/>
        <dbReference type="ChEBI" id="CHEBI:29985"/>
        <dbReference type="ChEBI" id="CHEBI:29991"/>
        <dbReference type="ChEBI" id="CHEBI:30616"/>
        <dbReference type="ChEBI" id="CHEBI:33019"/>
        <dbReference type="ChEBI" id="CHEBI:58048"/>
        <dbReference type="ChEBI" id="CHEBI:58359"/>
        <dbReference type="ChEBI" id="CHEBI:456215"/>
        <dbReference type="EC" id="6.3.5.4"/>
    </reaction>
</comment>
<keyword evidence="13" id="KW-1185">Reference proteome</keyword>
<feature type="domain" description="Glutamine amidotransferase type-2" evidence="11">
    <location>
        <begin position="2"/>
        <end position="218"/>
    </location>
</feature>
<evidence type="ECO:0000256" key="5">
    <source>
        <dbReference type="ARBA" id="ARBA00022840"/>
    </source>
</evidence>
<dbReference type="PROSITE" id="PS51278">
    <property type="entry name" value="GATASE_TYPE_2"/>
    <property type="match status" value="1"/>
</dbReference>
<feature type="site" description="Important for beta-aspartyl-AMP intermediate formation" evidence="10">
    <location>
        <position position="369"/>
    </location>
</feature>
<dbReference type="CDD" id="cd00712">
    <property type="entry name" value="AsnB"/>
    <property type="match status" value="1"/>
</dbReference>
<dbReference type="CDD" id="cd01991">
    <property type="entry name" value="Asn_synthase_B_C"/>
    <property type="match status" value="1"/>
</dbReference>
<dbReference type="InterPro" id="IPR001962">
    <property type="entry name" value="Asn_synthase"/>
</dbReference>
<dbReference type="InterPro" id="IPR033738">
    <property type="entry name" value="AsnB_N"/>
</dbReference>
<name>A0A0R3MFL0_9BRAD</name>
<dbReference type="AlphaFoldDB" id="A0A0R3MFL0"/>
<evidence type="ECO:0000256" key="6">
    <source>
        <dbReference type="ARBA" id="ARBA00022962"/>
    </source>
</evidence>
<evidence type="ECO:0000313" key="12">
    <source>
        <dbReference type="EMBL" id="KRR18668.1"/>
    </source>
</evidence>
<evidence type="ECO:0000256" key="9">
    <source>
        <dbReference type="PIRSR" id="PIRSR001589-2"/>
    </source>
</evidence>
<dbReference type="Pfam" id="PF13537">
    <property type="entry name" value="GATase_7"/>
    <property type="match status" value="1"/>
</dbReference>
<evidence type="ECO:0000259" key="11">
    <source>
        <dbReference type="PROSITE" id="PS51278"/>
    </source>
</evidence>
<proteinExistence type="inferred from homology"/>
<dbReference type="InterPro" id="IPR017932">
    <property type="entry name" value="GATase_2_dom"/>
</dbReference>
<accession>A0A0R3MFL0</accession>
<dbReference type="PANTHER" id="PTHR43284">
    <property type="entry name" value="ASPARAGINE SYNTHETASE (GLUTAMINE-HYDROLYZING)"/>
    <property type="match status" value="1"/>
</dbReference>
<protein>
    <recommendedName>
        <fullName evidence="3">asparagine synthase (glutamine-hydrolyzing)</fullName>
        <ecNumber evidence="3">6.3.5.4</ecNumber>
    </recommendedName>
</protein>
<dbReference type="RefSeq" id="WP_057846855.1">
    <property type="nucleotide sequence ID" value="NZ_LLYA01000192.1"/>
</dbReference>
<dbReference type="GO" id="GO:0005829">
    <property type="term" value="C:cytosol"/>
    <property type="evidence" value="ECO:0007669"/>
    <property type="project" value="TreeGrafter"/>
</dbReference>
<dbReference type="Proteomes" id="UP000052023">
    <property type="component" value="Unassembled WGS sequence"/>
</dbReference>
<dbReference type="InterPro" id="IPR051786">
    <property type="entry name" value="ASN_synthetase/amidase"/>
</dbReference>
<evidence type="ECO:0000256" key="10">
    <source>
        <dbReference type="PIRSR" id="PIRSR001589-3"/>
    </source>
</evidence>
<dbReference type="Gene3D" id="3.40.50.620">
    <property type="entry name" value="HUPs"/>
    <property type="match status" value="1"/>
</dbReference>
<comment type="similarity">
    <text evidence="2">Belongs to the asparagine synthetase family.</text>
</comment>
<keyword evidence="8" id="KW-0061">Asparagine biosynthesis</keyword>
<keyword evidence="5 9" id="KW-0067">ATP-binding</keyword>
<evidence type="ECO:0000256" key="8">
    <source>
        <dbReference type="PIRSR" id="PIRSR001589-1"/>
    </source>
</evidence>
<sequence>MCGIAGWIGPPADAGRLQNMTDALRHRGPDGEGQTILPLSGGAVAALGHRRLSIIDLAGGSQPMTSHDGRFTVVFNGEIYNYIEIRNELLARGARFTTCSDTEVILEAWRTWGAECLPRFRGMFAFALHDDLTRTVVLARDQFGKKPLFLAERQTVSGPVLVFGSEIAALLTHPEVRAELDIDTLYQYLCWRYAPGPFTFFRNIRKLPPGSCLIWRNGEMTTRRYWTAPEETAQHRTPPADPVAEFLAVFDEAVKLRLRADVPLGAFLSGGLDSTAIVATLAHLGAPEIRTFSVGFRDDPASELSSAAETARQIGTTHTSLELVPDDLTALLPMLSRHRAAPIAETADLPIYMMSVEAAKHVKVILSGEGSDEMFGGYPKHLVERHLGRLAGPGLLSVAGHALLAATSPAPAVGRRLRIAARAMSTRRFDERMISWFGALTTAERKTLWTGPAVCRQPDARPFSAAVGSTPLRRVLHFDQTSWLPDNLLERMDMMTMAASIEARAPFMDVRLAEFASTLPDSQRIKWGVTKRIVREALGSRLSKSVLTRRKNGFRMPVTEWFRGPLRDPARELLLGSDSISGPHLDRATVGLYLDEHAKGQQNHDKTLWALFALETFLREFF</sequence>
<comment type="pathway">
    <text evidence="1">Amino-acid biosynthesis; L-asparagine biosynthesis; L-asparagine from L-aspartate (L-Gln route): step 1/1.</text>
</comment>
<feature type="binding site" evidence="9">
    <location>
        <begin position="367"/>
        <end position="368"/>
    </location>
    <ligand>
        <name>ATP</name>
        <dbReference type="ChEBI" id="CHEBI:30616"/>
    </ligand>
</feature>
<keyword evidence="8" id="KW-0028">Amino-acid biosynthesis</keyword>
<evidence type="ECO:0000256" key="1">
    <source>
        <dbReference type="ARBA" id="ARBA00005187"/>
    </source>
</evidence>
<dbReference type="GO" id="GO:0006529">
    <property type="term" value="P:asparagine biosynthetic process"/>
    <property type="evidence" value="ECO:0007669"/>
    <property type="project" value="UniProtKB-KW"/>
</dbReference>
<evidence type="ECO:0000256" key="3">
    <source>
        <dbReference type="ARBA" id="ARBA00012737"/>
    </source>
</evidence>
<dbReference type="Pfam" id="PF00733">
    <property type="entry name" value="Asn_synthase"/>
    <property type="match status" value="1"/>
</dbReference>
<dbReference type="NCBIfam" id="TIGR01536">
    <property type="entry name" value="asn_synth_AEB"/>
    <property type="match status" value="1"/>
</dbReference>
<dbReference type="SUPFAM" id="SSF52402">
    <property type="entry name" value="Adenine nucleotide alpha hydrolases-like"/>
    <property type="match status" value="1"/>
</dbReference>
<dbReference type="PANTHER" id="PTHR43284:SF1">
    <property type="entry name" value="ASPARAGINE SYNTHETASE"/>
    <property type="match status" value="1"/>
</dbReference>
<evidence type="ECO:0000313" key="13">
    <source>
        <dbReference type="Proteomes" id="UP000052023"/>
    </source>
</evidence>
<dbReference type="SUPFAM" id="SSF56235">
    <property type="entry name" value="N-terminal nucleophile aminohydrolases (Ntn hydrolases)"/>
    <property type="match status" value="1"/>
</dbReference>
<gene>
    <name evidence="12" type="ORF">CQ13_09375</name>
</gene>
<dbReference type="GO" id="GO:0005524">
    <property type="term" value="F:ATP binding"/>
    <property type="evidence" value="ECO:0007669"/>
    <property type="project" value="UniProtKB-KW"/>
</dbReference>
<dbReference type="GO" id="GO:0004066">
    <property type="term" value="F:asparagine synthase (glutamine-hydrolyzing) activity"/>
    <property type="evidence" value="ECO:0007669"/>
    <property type="project" value="UniProtKB-EC"/>
</dbReference>
<feature type="binding site" evidence="9">
    <location>
        <position position="101"/>
    </location>
    <ligand>
        <name>L-glutamine</name>
        <dbReference type="ChEBI" id="CHEBI:58359"/>
    </ligand>
</feature>
<dbReference type="OrthoDB" id="9763290at2"/>
<organism evidence="12 13">
    <name type="scientific">Bradyrhizobium retamae</name>
    <dbReference type="NCBI Taxonomy" id="1300035"/>
    <lineage>
        <taxon>Bacteria</taxon>
        <taxon>Pseudomonadati</taxon>
        <taxon>Pseudomonadota</taxon>
        <taxon>Alphaproteobacteria</taxon>
        <taxon>Hyphomicrobiales</taxon>
        <taxon>Nitrobacteraceae</taxon>
        <taxon>Bradyrhizobium</taxon>
    </lineage>
</organism>
<keyword evidence="6 8" id="KW-0315">Glutamine amidotransferase</keyword>
<feature type="binding site" evidence="9">
    <location>
        <position position="294"/>
    </location>
    <ligand>
        <name>ATP</name>
        <dbReference type="ChEBI" id="CHEBI:30616"/>
    </ligand>
</feature>
<dbReference type="Gene3D" id="3.60.20.10">
    <property type="entry name" value="Glutamine Phosphoribosylpyrophosphate, subunit 1, domain 1"/>
    <property type="match status" value="1"/>
</dbReference>
<dbReference type="EMBL" id="LLYA01000192">
    <property type="protein sequence ID" value="KRR18668.1"/>
    <property type="molecule type" value="Genomic_DNA"/>
</dbReference>
<keyword evidence="4 9" id="KW-0547">Nucleotide-binding</keyword>
<evidence type="ECO:0000256" key="4">
    <source>
        <dbReference type="ARBA" id="ARBA00022741"/>
    </source>
</evidence>
<reference evidence="12 13" key="1">
    <citation type="submission" date="2014-03" db="EMBL/GenBank/DDBJ databases">
        <title>Bradyrhizobium valentinum sp. nov., isolated from effective nodules of Lupinus mariae-josephae, a lupine endemic of basic-lime soils in Eastern Spain.</title>
        <authorList>
            <person name="Duran D."/>
            <person name="Rey L."/>
            <person name="Navarro A."/>
            <person name="Busquets A."/>
            <person name="Imperial J."/>
            <person name="Ruiz-Argueso T."/>
        </authorList>
    </citation>
    <scope>NUCLEOTIDE SEQUENCE [LARGE SCALE GENOMIC DNA]</scope>
    <source>
        <strain evidence="12 13">Ro19</strain>
    </source>
</reference>